<keyword evidence="6" id="KW-0472">Membrane</keyword>
<dbReference type="EMBL" id="BMDH01000001">
    <property type="protein sequence ID" value="GGI13654.1"/>
    <property type="molecule type" value="Genomic_DNA"/>
</dbReference>
<keyword evidence="3" id="KW-0328">Glycosyltransferase</keyword>
<evidence type="ECO:0000256" key="2">
    <source>
        <dbReference type="ARBA" id="ARBA00006739"/>
    </source>
</evidence>
<dbReference type="GO" id="GO:0016757">
    <property type="term" value="F:glycosyltransferase activity"/>
    <property type="evidence" value="ECO:0007669"/>
    <property type="project" value="UniProtKB-KW"/>
</dbReference>
<accession>A0A8J3EYA0</accession>
<evidence type="ECO:0000256" key="3">
    <source>
        <dbReference type="ARBA" id="ARBA00022676"/>
    </source>
</evidence>
<dbReference type="PANTHER" id="PTHR43179:SF12">
    <property type="entry name" value="GALACTOFURANOSYLTRANSFERASE GLFT2"/>
    <property type="match status" value="1"/>
</dbReference>
<keyword evidence="4" id="KW-0808">Transferase</keyword>
<keyword evidence="8" id="KW-1185">Reference proteome</keyword>
<keyword evidence="6" id="KW-0812">Transmembrane</keyword>
<feature type="transmembrane region" description="Helical" evidence="6">
    <location>
        <begin position="479"/>
        <end position="497"/>
    </location>
</feature>
<name>A0A8J3EYA0_9BIFI</name>
<dbReference type="PANTHER" id="PTHR43179">
    <property type="entry name" value="RHAMNOSYLTRANSFERASE WBBL"/>
    <property type="match status" value="1"/>
</dbReference>
<organism evidence="7 8">
    <name type="scientific">Galliscardovia ingluviei</name>
    <dbReference type="NCBI Taxonomy" id="1769422"/>
    <lineage>
        <taxon>Bacteria</taxon>
        <taxon>Bacillati</taxon>
        <taxon>Actinomycetota</taxon>
        <taxon>Actinomycetes</taxon>
        <taxon>Bifidobacteriales</taxon>
        <taxon>Bifidobacteriaceae</taxon>
        <taxon>Galliscardovia</taxon>
    </lineage>
</organism>
<feature type="transmembrane region" description="Helical" evidence="6">
    <location>
        <begin position="659"/>
        <end position="687"/>
    </location>
</feature>
<protein>
    <submittedName>
        <fullName evidence="7">Membrane protein</fullName>
    </submittedName>
</protein>
<feature type="transmembrane region" description="Helical" evidence="6">
    <location>
        <begin position="855"/>
        <end position="873"/>
    </location>
</feature>
<evidence type="ECO:0000256" key="1">
    <source>
        <dbReference type="ARBA" id="ARBA00004776"/>
    </source>
</evidence>
<evidence type="ECO:0000313" key="7">
    <source>
        <dbReference type="EMBL" id="GGI13654.1"/>
    </source>
</evidence>
<evidence type="ECO:0000256" key="4">
    <source>
        <dbReference type="ARBA" id="ARBA00022679"/>
    </source>
</evidence>
<comment type="caution">
    <text evidence="7">The sequence shown here is derived from an EMBL/GenBank/DDBJ whole genome shotgun (WGS) entry which is preliminary data.</text>
</comment>
<dbReference type="RefSeq" id="WP_188354830.1">
    <property type="nucleotide sequence ID" value="NZ_BMDH01000001.1"/>
</dbReference>
<gene>
    <name evidence="7" type="ORF">GCM10007377_07040</name>
</gene>
<feature type="region of interest" description="Disordered" evidence="5">
    <location>
        <begin position="79"/>
        <end position="116"/>
    </location>
</feature>
<evidence type="ECO:0000256" key="6">
    <source>
        <dbReference type="SAM" id="Phobius"/>
    </source>
</evidence>
<feature type="transmembrane region" description="Helical" evidence="6">
    <location>
        <begin position="1094"/>
        <end position="1111"/>
    </location>
</feature>
<feature type="transmembrane region" description="Helical" evidence="6">
    <location>
        <begin position="620"/>
        <end position="638"/>
    </location>
</feature>
<feature type="compositionally biased region" description="Polar residues" evidence="5">
    <location>
        <begin position="105"/>
        <end position="116"/>
    </location>
</feature>
<comment type="pathway">
    <text evidence="1">Cell wall biogenesis; cell wall polysaccharide biosynthesis.</text>
</comment>
<sequence>MNAQDKSLNAQAIVSKVSHYARTHLYPGYRSISSVAAIITVDNDTQYLEQTLRSVLEQTCVPSHIIVASCDTPESAYNAHNEDSVAKSKTKSNSKTDKASKTHKTSQSIPVPQAPSALQNRYNSSIRVAADIQVQCIHIDSAHSFGEAINATLRALPQLEQTHGLWLLHDDSYPNDATYLETMLEVWQNTPSVAVLGAKHIDARTGRLQQVGYYATSHHSVTSLVVAGELDQEQYDTRSDVFAVSLAGAVVNTRIWYSLGGASSALYTAGQSADYCRRVCRSGGRVVVVPQAVLRHYRARVYQLRSLQGYALLQASSDFEKSDTEKSDTEKTLVTHNSSVAQSTASIPNIAYRIVDDARAQYYFTDIAKRRWFLAWLWLLISSIGRTLGLLAQKNMVAAASKFTLPWRMLLWLPQGTMARRKVRDQANIPLHSLDTLLAHRDQIKLYKERKVAFEQAMRGRMLNQLELAHIRSRKRRRALWAALMSGIVLACTIWLVPDAWHALITNSGITTVALPPTAATFGQLIHAAFSPIAYADGLGMAYPPTPFFVILTIVSLCTGGHVASAVALIIIAGPSCAALSMWALAGTFTRSNAVRVSSGFAWAAFVVASGILAYGNIPMLVLATFLPAGIAFVYRAVGMYRTEEIVTPTASIQSAACASLCLAACVACAPQLVLVMIPLFVVFILAVRSHRVMLFLMPLPAAVLLAPTLFNVVRHLGQGALRQLFASVLIPVAHMQGVSAPVSITALLAHLFGIDTYSQAFASGASVESLGWFGALVDSKQAVTMQHVVLFWGIAALIAVLSLSILACVTLAIPSLLRASRLMFGIAVMGGMLACIAVRVAIDQQPEHIAGDVLPGLMMMVMGFLCGAAMLAGRAAKPFEPLVDRSVGRRALSVQRKGVQRQVMNIGRTVLVLAIVSVCLVWGYVGYQRTSYEHPVTATQSLPSIAQDYVYAQDNHRILAVSADSDAHINMSIMRTAQGDLIDRNAAYEVSQATGRTDPLQRSVQQAVATLLITSDEQAIATIAQTGIGGIYIPQPSDGANSSLVAHIIATSGTSVVVDNSQGVFIRLSQVPADSGVDLHRYTSLAVGAWQQVWIWSLAITMLIYCIVAFPRIRR</sequence>
<feature type="transmembrane region" description="Helical" evidence="6">
    <location>
        <begin position="725"/>
        <end position="753"/>
    </location>
</feature>
<dbReference type="SUPFAM" id="SSF53448">
    <property type="entry name" value="Nucleotide-diphospho-sugar transferases"/>
    <property type="match status" value="1"/>
</dbReference>
<dbReference type="InterPro" id="IPR029044">
    <property type="entry name" value="Nucleotide-diphossugar_trans"/>
</dbReference>
<dbReference type="Gene3D" id="3.90.550.10">
    <property type="entry name" value="Spore Coat Polysaccharide Biosynthesis Protein SpsA, Chain A"/>
    <property type="match status" value="1"/>
</dbReference>
<reference evidence="7" key="2">
    <citation type="submission" date="2020-09" db="EMBL/GenBank/DDBJ databases">
        <authorList>
            <person name="Sun Q."/>
            <person name="Sedlacek I."/>
        </authorList>
    </citation>
    <scope>NUCLEOTIDE SEQUENCE</scope>
    <source>
        <strain evidence="7">CCM 8606</strain>
    </source>
</reference>
<dbReference type="Pfam" id="PF13641">
    <property type="entry name" value="Glyco_tranf_2_3"/>
    <property type="match status" value="1"/>
</dbReference>
<feature type="transmembrane region" description="Helical" evidence="6">
    <location>
        <begin position="594"/>
        <end position="614"/>
    </location>
</feature>
<feature type="transmembrane region" description="Helical" evidence="6">
    <location>
        <begin position="372"/>
        <end position="392"/>
    </location>
</feature>
<proteinExistence type="inferred from homology"/>
<feature type="transmembrane region" description="Helical" evidence="6">
    <location>
        <begin position="907"/>
        <end position="926"/>
    </location>
</feature>
<evidence type="ECO:0000313" key="8">
    <source>
        <dbReference type="Proteomes" id="UP000619536"/>
    </source>
</evidence>
<feature type="transmembrane region" description="Helical" evidence="6">
    <location>
        <begin position="823"/>
        <end position="843"/>
    </location>
</feature>
<reference evidence="7" key="1">
    <citation type="journal article" date="2014" name="Int. J. Syst. Evol. Microbiol.">
        <title>Complete genome sequence of Corynebacterium casei LMG S-19264T (=DSM 44701T), isolated from a smear-ripened cheese.</title>
        <authorList>
            <consortium name="US DOE Joint Genome Institute (JGI-PGF)"/>
            <person name="Walter F."/>
            <person name="Albersmeier A."/>
            <person name="Kalinowski J."/>
            <person name="Ruckert C."/>
        </authorList>
    </citation>
    <scope>NUCLEOTIDE SEQUENCE</scope>
    <source>
        <strain evidence="7">CCM 8606</strain>
    </source>
</reference>
<dbReference type="AlphaFoldDB" id="A0A8J3EYA0"/>
<feature type="transmembrane region" description="Helical" evidence="6">
    <location>
        <begin position="693"/>
        <end position="713"/>
    </location>
</feature>
<feature type="transmembrane region" description="Helical" evidence="6">
    <location>
        <begin position="790"/>
        <end position="814"/>
    </location>
</feature>
<evidence type="ECO:0000256" key="5">
    <source>
        <dbReference type="SAM" id="MobiDB-lite"/>
    </source>
</evidence>
<comment type="similarity">
    <text evidence="2">Belongs to the glycosyltransferase 2 family.</text>
</comment>
<feature type="transmembrane region" description="Helical" evidence="6">
    <location>
        <begin position="548"/>
        <end position="573"/>
    </location>
</feature>
<keyword evidence="6" id="KW-1133">Transmembrane helix</keyword>
<dbReference type="Proteomes" id="UP000619536">
    <property type="component" value="Unassembled WGS sequence"/>
</dbReference>